<keyword evidence="7" id="KW-0249">Electron transport</keyword>
<evidence type="ECO:0000256" key="3">
    <source>
        <dbReference type="ARBA" id="ARBA00022448"/>
    </source>
</evidence>
<keyword evidence="9" id="KW-0408">Iron</keyword>
<dbReference type="PANTHER" id="PTHR15422:SF24">
    <property type="entry name" value="DOMON RELATED DOMAIN-CONTAINING PROTEIN"/>
    <property type="match status" value="1"/>
</dbReference>
<dbReference type="GO" id="GO:0016020">
    <property type="term" value="C:membrane"/>
    <property type="evidence" value="ECO:0007669"/>
    <property type="project" value="UniProtKB-SubCell"/>
</dbReference>
<evidence type="ECO:0000256" key="9">
    <source>
        <dbReference type="ARBA" id="ARBA00023004"/>
    </source>
</evidence>
<feature type="transmembrane region" description="Helical" evidence="11">
    <location>
        <begin position="53"/>
        <end position="75"/>
    </location>
</feature>
<accession>A0A8J6CK62</accession>
<feature type="domain" description="Cytochrome b561" evidence="13">
    <location>
        <begin position="1"/>
        <end position="233"/>
    </location>
</feature>
<keyword evidence="15" id="KW-1185">Reference proteome</keyword>
<dbReference type="PANTHER" id="PTHR15422">
    <property type="entry name" value="OS05G0565100 PROTEIN"/>
    <property type="match status" value="1"/>
</dbReference>
<feature type="transmembrane region" description="Helical" evidence="11">
    <location>
        <begin position="140"/>
        <end position="159"/>
    </location>
</feature>
<dbReference type="GO" id="GO:0046872">
    <property type="term" value="F:metal ion binding"/>
    <property type="evidence" value="ECO:0007669"/>
    <property type="project" value="UniProtKB-KW"/>
</dbReference>
<sequence length="337" mass="37943">MQLVFFTMSTALIVILVLPFVSSSQQHVESINGSNTNDKDNIPKVSHKLMFEIILHGIILWASMGFLVPVGILAIRMSNKQEECGTRHQVLFYVHVVSQASSSFAFSKIYVEQILSVLLVTVGAIMSIKNFNNSFNNHHQRLGVALYGIIWLQALTGALRSCRGSKGRSAWFIAHWLLGTAVCILGVINIYTGLGALHEKTSASTKLWTIILTAEICLIVFIYLFQDKWSYLQSQKQPSFVRREPIRPYPFRTREYDPRKVEIYTVPLGMMEIISVATEERNADKENEYGQVEANGGLITWISSRQSKQVNENKQTNNFYTSTDSSISVNIIPCSVP</sequence>
<feature type="transmembrane region" description="Helical" evidence="11">
    <location>
        <begin position="206"/>
        <end position="225"/>
    </location>
</feature>
<dbReference type="Proteomes" id="UP000701853">
    <property type="component" value="Chromosome 11"/>
</dbReference>
<keyword evidence="8 11" id="KW-1133">Transmembrane helix</keyword>
<feature type="signal peptide" evidence="12">
    <location>
        <begin position="1"/>
        <end position="23"/>
    </location>
</feature>
<organism evidence="14 15">
    <name type="scientific">Gossypium anomalum</name>
    <dbReference type="NCBI Taxonomy" id="47600"/>
    <lineage>
        <taxon>Eukaryota</taxon>
        <taxon>Viridiplantae</taxon>
        <taxon>Streptophyta</taxon>
        <taxon>Embryophyta</taxon>
        <taxon>Tracheophyta</taxon>
        <taxon>Spermatophyta</taxon>
        <taxon>Magnoliopsida</taxon>
        <taxon>eudicotyledons</taxon>
        <taxon>Gunneridae</taxon>
        <taxon>Pentapetalae</taxon>
        <taxon>rosids</taxon>
        <taxon>malvids</taxon>
        <taxon>Malvales</taxon>
        <taxon>Malvaceae</taxon>
        <taxon>Malvoideae</taxon>
        <taxon>Gossypium</taxon>
    </lineage>
</organism>
<evidence type="ECO:0000256" key="7">
    <source>
        <dbReference type="ARBA" id="ARBA00022982"/>
    </source>
</evidence>
<dbReference type="CDD" id="cd08760">
    <property type="entry name" value="Cyt_b561_FRRS1_like"/>
    <property type="match status" value="1"/>
</dbReference>
<dbReference type="PROSITE" id="PS50939">
    <property type="entry name" value="CYTOCHROME_B561"/>
    <property type="match status" value="1"/>
</dbReference>
<evidence type="ECO:0000256" key="11">
    <source>
        <dbReference type="SAM" id="Phobius"/>
    </source>
</evidence>
<dbReference type="Gene3D" id="1.20.120.1770">
    <property type="match status" value="1"/>
</dbReference>
<dbReference type="GO" id="GO:0140575">
    <property type="term" value="F:transmembrane monodehydroascorbate reductase activity"/>
    <property type="evidence" value="ECO:0007669"/>
    <property type="project" value="InterPro"/>
</dbReference>
<dbReference type="AlphaFoldDB" id="A0A8J6CK62"/>
<dbReference type="GO" id="GO:0020037">
    <property type="term" value="F:heme binding"/>
    <property type="evidence" value="ECO:0007669"/>
    <property type="project" value="TreeGrafter"/>
</dbReference>
<dbReference type="InterPro" id="IPR006593">
    <property type="entry name" value="Cyt_b561/ferric_Rdtase_TM"/>
</dbReference>
<dbReference type="OrthoDB" id="19261at2759"/>
<evidence type="ECO:0000256" key="10">
    <source>
        <dbReference type="ARBA" id="ARBA00023136"/>
    </source>
</evidence>
<evidence type="ECO:0000256" key="8">
    <source>
        <dbReference type="ARBA" id="ARBA00022989"/>
    </source>
</evidence>
<evidence type="ECO:0000259" key="13">
    <source>
        <dbReference type="PROSITE" id="PS50939"/>
    </source>
</evidence>
<gene>
    <name evidence="14" type="ORF">CXB51_027828</name>
</gene>
<evidence type="ECO:0000256" key="4">
    <source>
        <dbReference type="ARBA" id="ARBA00022617"/>
    </source>
</evidence>
<protein>
    <recommendedName>
        <fullName evidence="13">Cytochrome b561 domain-containing protein</fullName>
    </recommendedName>
</protein>
<evidence type="ECO:0000256" key="1">
    <source>
        <dbReference type="ARBA" id="ARBA00001970"/>
    </source>
</evidence>
<keyword evidence="4" id="KW-0349">Heme</keyword>
<evidence type="ECO:0000256" key="12">
    <source>
        <dbReference type="SAM" id="SignalP"/>
    </source>
</evidence>
<keyword evidence="12" id="KW-0732">Signal</keyword>
<dbReference type="InterPro" id="IPR045150">
    <property type="entry name" value="CYB561D1/2"/>
</dbReference>
<feature type="transmembrane region" description="Helical" evidence="11">
    <location>
        <begin position="171"/>
        <end position="194"/>
    </location>
</feature>
<keyword evidence="3" id="KW-0813">Transport</keyword>
<comment type="cofactor">
    <cofactor evidence="1">
        <name>heme b</name>
        <dbReference type="ChEBI" id="CHEBI:60344"/>
    </cofactor>
</comment>
<proteinExistence type="predicted"/>
<evidence type="ECO:0000256" key="2">
    <source>
        <dbReference type="ARBA" id="ARBA00004141"/>
    </source>
</evidence>
<dbReference type="EMBL" id="JAHUZN010000011">
    <property type="protein sequence ID" value="KAG8478012.1"/>
    <property type="molecule type" value="Genomic_DNA"/>
</dbReference>
<feature type="transmembrane region" description="Helical" evidence="11">
    <location>
        <begin position="109"/>
        <end position="128"/>
    </location>
</feature>
<evidence type="ECO:0000313" key="14">
    <source>
        <dbReference type="EMBL" id="KAG8478012.1"/>
    </source>
</evidence>
<keyword evidence="6" id="KW-0479">Metal-binding</keyword>
<reference evidence="14 15" key="1">
    <citation type="journal article" date="2021" name="bioRxiv">
        <title>The Gossypium anomalum genome as a resource for cotton improvement and evolutionary analysis of hybrid incompatibility.</title>
        <authorList>
            <person name="Grover C.E."/>
            <person name="Yuan D."/>
            <person name="Arick M.A."/>
            <person name="Miller E.R."/>
            <person name="Hu G."/>
            <person name="Peterson D.G."/>
            <person name="Wendel J.F."/>
            <person name="Udall J.A."/>
        </authorList>
    </citation>
    <scope>NUCLEOTIDE SEQUENCE [LARGE SCALE GENOMIC DNA]</scope>
    <source>
        <strain evidence="14">JFW-Udall</strain>
        <tissue evidence="14">Leaf</tissue>
    </source>
</reference>
<keyword evidence="5 11" id="KW-0812">Transmembrane</keyword>
<evidence type="ECO:0000256" key="6">
    <source>
        <dbReference type="ARBA" id="ARBA00022723"/>
    </source>
</evidence>
<comment type="subcellular location">
    <subcellularLocation>
        <location evidence="2">Membrane</location>
        <topology evidence="2">Multi-pass membrane protein</topology>
    </subcellularLocation>
</comment>
<feature type="chain" id="PRO_5035168765" description="Cytochrome b561 domain-containing protein" evidence="12">
    <location>
        <begin position="24"/>
        <end position="337"/>
    </location>
</feature>
<evidence type="ECO:0000313" key="15">
    <source>
        <dbReference type="Proteomes" id="UP000701853"/>
    </source>
</evidence>
<evidence type="ECO:0000256" key="5">
    <source>
        <dbReference type="ARBA" id="ARBA00022692"/>
    </source>
</evidence>
<dbReference type="SMART" id="SM00665">
    <property type="entry name" value="B561"/>
    <property type="match status" value="1"/>
</dbReference>
<name>A0A8J6CK62_9ROSI</name>
<keyword evidence="10 11" id="KW-0472">Membrane</keyword>
<comment type="caution">
    <text evidence="14">The sequence shown here is derived from an EMBL/GenBank/DDBJ whole genome shotgun (WGS) entry which is preliminary data.</text>
</comment>